<accession>A0A0R3T770</accession>
<evidence type="ECO:0000313" key="3">
    <source>
        <dbReference type="Proteomes" id="UP000278807"/>
    </source>
</evidence>
<keyword evidence="1" id="KW-1133">Transmembrane helix</keyword>
<protein>
    <submittedName>
        <fullName evidence="4">Ovule protein</fullName>
    </submittedName>
</protein>
<proteinExistence type="predicted"/>
<evidence type="ECO:0000313" key="4">
    <source>
        <dbReference type="WBParaSite" id="HNAJ_0000290801-mRNA-1"/>
    </source>
</evidence>
<dbReference type="Proteomes" id="UP000278807">
    <property type="component" value="Unassembled WGS sequence"/>
</dbReference>
<sequence>MFLIHHLWNWSLLQNRCTRSHLFFLIMSRLTIEIVMASIHFCCLSFMTILLQQHGYFGMKWTRMQWG</sequence>
<dbReference type="WBParaSite" id="HNAJ_0000290801-mRNA-1">
    <property type="protein sequence ID" value="HNAJ_0000290801-mRNA-1"/>
    <property type="gene ID" value="HNAJ_0000290801"/>
</dbReference>
<keyword evidence="1" id="KW-0812">Transmembrane</keyword>
<dbReference type="EMBL" id="UZAE01001560">
    <property type="protein sequence ID" value="VDN98766.1"/>
    <property type="molecule type" value="Genomic_DNA"/>
</dbReference>
<evidence type="ECO:0000256" key="1">
    <source>
        <dbReference type="SAM" id="Phobius"/>
    </source>
</evidence>
<feature type="transmembrane region" description="Helical" evidence="1">
    <location>
        <begin position="30"/>
        <end position="51"/>
    </location>
</feature>
<organism evidence="4">
    <name type="scientific">Rodentolepis nana</name>
    <name type="common">Dwarf tapeworm</name>
    <name type="synonym">Hymenolepis nana</name>
    <dbReference type="NCBI Taxonomy" id="102285"/>
    <lineage>
        <taxon>Eukaryota</taxon>
        <taxon>Metazoa</taxon>
        <taxon>Spiralia</taxon>
        <taxon>Lophotrochozoa</taxon>
        <taxon>Platyhelminthes</taxon>
        <taxon>Cestoda</taxon>
        <taxon>Eucestoda</taxon>
        <taxon>Cyclophyllidea</taxon>
        <taxon>Hymenolepididae</taxon>
        <taxon>Rodentolepis</taxon>
    </lineage>
</organism>
<dbReference type="AlphaFoldDB" id="A0A0R3T770"/>
<keyword evidence="3" id="KW-1185">Reference proteome</keyword>
<evidence type="ECO:0000313" key="2">
    <source>
        <dbReference type="EMBL" id="VDN98766.1"/>
    </source>
</evidence>
<name>A0A0R3T770_RODNA</name>
<keyword evidence="1" id="KW-0472">Membrane</keyword>
<reference evidence="4" key="1">
    <citation type="submission" date="2017-02" db="UniProtKB">
        <authorList>
            <consortium name="WormBaseParasite"/>
        </authorList>
    </citation>
    <scope>IDENTIFICATION</scope>
</reference>
<gene>
    <name evidence="2" type="ORF">HNAJ_LOCUS2907</name>
</gene>
<reference evidence="2 3" key="2">
    <citation type="submission" date="2018-11" db="EMBL/GenBank/DDBJ databases">
        <authorList>
            <consortium name="Pathogen Informatics"/>
        </authorList>
    </citation>
    <scope>NUCLEOTIDE SEQUENCE [LARGE SCALE GENOMIC DNA]</scope>
</reference>